<proteinExistence type="inferred from homology"/>
<reference evidence="5 6" key="1">
    <citation type="journal article" date="2019" name="Nat. Ecol. Evol.">
        <title>Megaphylogeny resolves global patterns of mushroom evolution.</title>
        <authorList>
            <person name="Varga T."/>
            <person name="Krizsan K."/>
            <person name="Foldi C."/>
            <person name="Dima B."/>
            <person name="Sanchez-Garcia M."/>
            <person name="Sanchez-Ramirez S."/>
            <person name="Szollosi G.J."/>
            <person name="Szarkandi J.G."/>
            <person name="Papp V."/>
            <person name="Albert L."/>
            <person name="Andreopoulos W."/>
            <person name="Angelini C."/>
            <person name="Antonin V."/>
            <person name="Barry K.W."/>
            <person name="Bougher N.L."/>
            <person name="Buchanan P."/>
            <person name="Buyck B."/>
            <person name="Bense V."/>
            <person name="Catcheside P."/>
            <person name="Chovatia M."/>
            <person name="Cooper J."/>
            <person name="Damon W."/>
            <person name="Desjardin D."/>
            <person name="Finy P."/>
            <person name="Geml J."/>
            <person name="Haridas S."/>
            <person name="Hughes K."/>
            <person name="Justo A."/>
            <person name="Karasinski D."/>
            <person name="Kautmanova I."/>
            <person name="Kiss B."/>
            <person name="Kocsube S."/>
            <person name="Kotiranta H."/>
            <person name="LaButti K.M."/>
            <person name="Lechner B.E."/>
            <person name="Liimatainen K."/>
            <person name="Lipzen A."/>
            <person name="Lukacs Z."/>
            <person name="Mihaltcheva S."/>
            <person name="Morgado L.N."/>
            <person name="Niskanen T."/>
            <person name="Noordeloos M.E."/>
            <person name="Ohm R.A."/>
            <person name="Ortiz-Santana B."/>
            <person name="Ovrebo C."/>
            <person name="Racz N."/>
            <person name="Riley R."/>
            <person name="Savchenko A."/>
            <person name="Shiryaev A."/>
            <person name="Soop K."/>
            <person name="Spirin V."/>
            <person name="Szebenyi C."/>
            <person name="Tomsovsky M."/>
            <person name="Tulloss R.E."/>
            <person name="Uehling J."/>
            <person name="Grigoriev I.V."/>
            <person name="Vagvolgyi C."/>
            <person name="Papp T."/>
            <person name="Martin F.M."/>
            <person name="Miettinen O."/>
            <person name="Hibbett D.S."/>
            <person name="Nagy L.G."/>
        </authorList>
    </citation>
    <scope>NUCLEOTIDE SEQUENCE [LARGE SCALE GENOMIC DNA]</scope>
    <source>
        <strain evidence="5 6">CBS 962.96</strain>
    </source>
</reference>
<evidence type="ECO:0000256" key="2">
    <source>
        <dbReference type="ARBA" id="ARBA00022630"/>
    </source>
</evidence>
<dbReference type="InterPro" id="IPR036188">
    <property type="entry name" value="FAD/NAD-bd_sf"/>
</dbReference>
<evidence type="ECO:0000256" key="3">
    <source>
        <dbReference type="ARBA" id="ARBA00023002"/>
    </source>
</evidence>
<dbReference type="EMBL" id="ML180221">
    <property type="protein sequence ID" value="THU78298.1"/>
    <property type="molecule type" value="Genomic_DNA"/>
</dbReference>
<keyword evidence="6" id="KW-1185">Reference proteome</keyword>
<gene>
    <name evidence="5" type="ORF">K435DRAFT_811672</name>
</gene>
<comment type="similarity">
    <text evidence="1">Belongs to the class-II pyridine nucleotide-disulfide oxidoreductase family.</text>
</comment>
<evidence type="ECO:0000256" key="1">
    <source>
        <dbReference type="ARBA" id="ARBA00009333"/>
    </source>
</evidence>
<keyword evidence="3" id="KW-0560">Oxidoreductase</keyword>
<dbReference type="InterPro" id="IPR023753">
    <property type="entry name" value="FAD/NAD-binding_dom"/>
</dbReference>
<dbReference type="PRINTS" id="PR00469">
    <property type="entry name" value="PNDRDTASEII"/>
</dbReference>
<dbReference type="GO" id="GO:0097237">
    <property type="term" value="P:cellular response to toxic substance"/>
    <property type="evidence" value="ECO:0007669"/>
    <property type="project" value="UniProtKB-ARBA"/>
</dbReference>
<dbReference type="Proteomes" id="UP000297245">
    <property type="component" value="Unassembled WGS sequence"/>
</dbReference>
<dbReference type="OrthoDB" id="371245at2759"/>
<dbReference type="AlphaFoldDB" id="A0A4S8KSD7"/>
<dbReference type="SUPFAM" id="SSF51971">
    <property type="entry name" value="Nucleotide-binding domain"/>
    <property type="match status" value="1"/>
</dbReference>
<dbReference type="GO" id="GO:0016491">
    <property type="term" value="F:oxidoreductase activity"/>
    <property type="evidence" value="ECO:0007669"/>
    <property type="project" value="UniProtKB-KW"/>
</dbReference>
<dbReference type="PANTHER" id="PTHR48105">
    <property type="entry name" value="THIOREDOXIN REDUCTASE 1-RELATED-RELATED"/>
    <property type="match status" value="1"/>
</dbReference>
<protein>
    <recommendedName>
        <fullName evidence="4">FAD/NAD(P)-binding domain-containing protein</fullName>
    </recommendedName>
</protein>
<evidence type="ECO:0000313" key="5">
    <source>
        <dbReference type="EMBL" id="THU78298.1"/>
    </source>
</evidence>
<name>A0A4S8KSD7_DENBC</name>
<evidence type="ECO:0000313" key="6">
    <source>
        <dbReference type="Proteomes" id="UP000297245"/>
    </source>
</evidence>
<organism evidence="5 6">
    <name type="scientific">Dendrothele bispora (strain CBS 962.96)</name>
    <dbReference type="NCBI Taxonomy" id="1314807"/>
    <lineage>
        <taxon>Eukaryota</taxon>
        <taxon>Fungi</taxon>
        <taxon>Dikarya</taxon>
        <taxon>Basidiomycota</taxon>
        <taxon>Agaricomycotina</taxon>
        <taxon>Agaricomycetes</taxon>
        <taxon>Agaricomycetidae</taxon>
        <taxon>Agaricales</taxon>
        <taxon>Agaricales incertae sedis</taxon>
        <taxon>Dendrothele</taxon>
    </lineage>
</organism>
<sequence length="249" mass="27375">MCLGPIGVIRLQPAIYLAQANFDSVVFKGFMGNGFTAGSRCTATVNVENFHGFPTGILSPEMMDKFHVQSLRLGTRIITETISKINLSHCPFRYWREGQEDEESETADMAIVATGASAKEVGIERRRVCDGAVPIFRNTTLAVIGGGDSAAEEATYLTKYGSYVYVILPKRQGNVKPLKNPQIRDVQTGEEKDLAVNGLFYTLEVFLRLGMYRIRGRDKGITSAGSGCMAALEAERLIVESEEKEMMGE</sequence>
<dbReference type="Pfam" id="PF07992">
    <property type="entry name" value="Pyr_redox_2"/>
    <property type="match status" value="1"/>
</dbReference>
<keyword evidence="2" id="KW-0285">Flavoprotein</keyword>
<evidence type="ECO:0000259" key="4">
    <source>
        <dbReference type="Pfam" id="PF07992"/>
    </source>
</evidence>
<dbReference type="Gene3D" id="3.50.50.60">
    <property type="entry name" value="FAD/NAD(P)-binding domain"/>
    <property type="match status" value="2"/>
</dbReference>
<dbReference type="InterPro" id="IPR050097">
    <property type="entry name" value="Ferredoxin-NADP_redctase_2"/>
</dbReference>
<dbReference type="PRINTS" id="PR00368">
    <property type="entry name" value="FADPNR"/>
</dbReference>
<accession>A0A4S8KSD7</accession>
<feature type="domain" description="FAD/NAD(P)-binding" evidence="4">
    <location>
        <begin position="14"/>
        <end position="168"/>
    </location>
</feature>